<protein>
    <recommendedName>
        <fullName evidence="4">Transporter</fullName>
    </recommendedName>
</protein>
<keyword evidence="3" id="KW-1185">Reference proteome</keyword>
<name>A0A0A1WBA3_9SPHN</name>
<dbReference type="InterPro" id="IPR025737">
    <property type="entry name" value="FApF"/>
</dbReference>
<dbReference type="Pfam" id="PF13557">
    <property type="entry name" value="Phenol_MetA_deg"/>
    <property type="match status" value="1"/>
</dbReference>
<dbReference type="eggNOG" id="ENOG502Z8AC">
    <property type="taxonomic scope" value="Bacteria"/>
</dbReference>
<proteinExistence type="predicted"/>
<accession>A0A0A1WBA3</accession>
<sequence>MVKAWGWLLAAAMMTVGVPALAEDEPRFCPTRPNLGGSSCTTEPGRVHFEVSTLDWQRDDQPDQREDHIVTADILTRVGIGKNTELQLDWVGYGRDRTRDKATAMVDTATGTGDVTFAVRQHLAGQKGKPFSAGVQAFVTAPTGRYPIGAGSWSTGIIIPVQYELTEKLAIAVTGEADAAANRSGMGRHLAYNEITGLRYKFTEAVTATAELSLERDDEPDQHETLALAALSAAWRPTKVLQLDILAATGLNPAAPHLRLVTGGAILF</sequence>
<evidence type="ECO:0000313" key="3">
    <source>
        <dbReference type="Proteomes" id="UP000032305"/>
    </source>
</evidence>
<keyword evidence="1" id="KW-0732">Signal</keyword>
<feature type="chain" id="PRO_5001981967" description="Transporter" evidence="1">
    <location>
        <begin position="23"/>
        <end position="268"/>
    </location>
</feature>
<dbReference type="Proteomes" id="UP000032305">
    <property type="component" value="Unassembled WGS sequence"/>
</dbReference>
<evidence type="ECO:0000256" key="1">
    <source>
        <dbReference type="SAM" id="SignalP"/>
    </source>
</evidence>
<organism evidence="2 3">
    <name type="scientific">Sphingomonas parapaucimobilis NBRC 15100</name>
    <dbReference type="NCBI Taxonomy" id="1219049"/>
    <lineage>
        <taxon>Bacteria</taxon>
        <taxon>Pseudomonadati</taxon>
        <taxon>Pseudomonadota</taxon>
        <taxon>Alphaproteobacteria</taxon>
        <taxon>Sphingomonadales</taxon>
        <taxon>Sphingomonadaceae</taxon>
        <taxon>Sphingomonas</taxon>
    </lineage>
</organism>
<feature type="signal peptide" evidence="1">
    <location>
        <begin position="1"/>
        <end position="22"/>
    </location>
</feature>
<dbReference type="AlphaFoldDB" id="A0A0A1WBA3"/>
<evidence type="ECO:0000313" key="2">
    <source>
        <dbReference type="EMBL" id="GAM02266.1"/>
    </source>
</evidence>
<dbReference type="EMBL" id="BBPI01000076">
    <property type="protein sequence ID" value="GAM02266.1"/>
    <property type="molecule type" value="Genomic_DNA"/>
</dbReference>
<gene>
    <name evidence="2" type="ORF">SP5_076_00480</name>
</gene>
<comment type="caution">
    <text evidence="2">The sequence shown here is derived from an EMBL/GenBank/DDBJ whole genome shotgun (WGS) entry which is preliminary data.</text>
</comment>
<evidence type="ECO:0008006" key="4">
    <source>
        <dbReference type="Google" id="ProtNLM"/>
    </source>
</evidence>
<dbReference type="OrthoDB" id="189778at2"/>
<dbReference type="RefSeq" id="WP_042490114.1">
    <property type="nucleotide sequence ID" value="NZ_BBPI01000076.1"/>
</dbReference>
<reference evidence="2 3" key="1">
    <citation type="submission" date="2014-11" db="EMBL/GenBank/DDBJ databases">
        <title>Whole genome shotgun sequence of Sphingomonas parapaucimobilis NBRC 15100.</title>
        <authorList>
            <person name="Katano-Makiyama Y."/>
            <person name="Hosoyama A."/>
            <person name="Hashimoto M."/>
            <person name="Hosoyama Y."/>
            <person name="Noguchi M."/>
            <person name="Numata M."/>
            <person name="Tsuchikane K."/>
            <person name="Hirakata S."/>
            <person name="Uohara A."/>
            <person name="Shimodaira J."/>
            <person name="Ohji S."/>
            <person name="Ichikawa N."/>
            <person name="Kimura A."/>
            <person name="Yamazoe A."/>
            <person name="Fujita N."/>
        </authorList>
    </citation>
    <scope>NUCLEOTIDE SEQUENCE [LARGE SCALE GENOMIC DNA]</scope>
    <source>
        <strain evidence="2 3">NBRC 15100</strain>
    </source>
</reference>